<evidence type="ECO:0000256" key="9">
    <source>
        <dbReference type="ARBA" id="ARBA00022989"/>
    </source>
</evidence>
<keyword evidence="4" id="KW-1003">Cell membrane</keyword>
<dbReference type="InterPro" id="IPR036890">
    <property type="entry name" value="HATPase_C_sf"/>
</dbReference>
<accession>A0A2X0VS01</accession>
<dbReference type="CDD" id="cd00082">
    <property type="entry name" value="HisKA"/>
    <property type="match status" value="1"/>
</dbReference>
<evidence type="ECO:0000256" key="2">
    <source>
        <dbReference type="ARBA" id="ARBA00004651"/>
    </source>
</evidence>
<dbReference type="EMBL" id="UAPV01000001">
    <property type="protein sequence ID" value="SPT70550.1"/>
    <property type="molecule type" value="Genomic_DNA"/>
</dbReference>
<dbReference type="SMART" id="SM00388">
    <property type="entry name" value="HisKA"/>
    <property type="match status" value="1"/>
</dbReference>
<dbReference type="InterPro" id="IPR003661">
    <property type="entry name" value="HisK_dim/P_dom"/>
</dbReference>
<evidence type="ECO:0000313" key="14">
    <source>
        <dbReference type="EMBL" id="SPT70550.1"/>
    </source>
</evidence>
<evidence type="ECO:0000256" key="8">
    <source>
        <dbReference type="ARBA" id="ARBA00022777"/>
    </source>
</evidence>
<comment type="catalytic activity">
    <reaction evidence="1">
        <text>ATP + protein L-histidine = ADP + protein N-phospho-L-histidine.</text>
        <dbReference type="EC" id="2.7.13.3"/>
    </reaction>
</comment>
<evidence type="ECO:0000256" key="10">
    <source>
        <dbReference type="PROSITE-ProRule" id="PRU00169"/>
    </source>
</evidence>
<keyword evidence="11" id="KW-0472">Membrane</keyword>
<dbReference type="PROSITE" id="PS50110">
    <property type="entry name" value="RESPONSE_REGULATORY"/>
    <property type="match status" value="1"/>
</dbReference>
<dbReference type="InterPro" id="IPR011006">
    <property type="entry name" value="CheY-like_superfamily"/>
</dbReference>
<dbReference type="InterPro" id="IPR004358">
    <property type="entry name" value="Sig_transdc_His_kin-like_C"/>
</dbReference>
<dbReference type="SMART" id="SM00387">
    <property type="entry name" value="HATPase_c"/>
    <property type="match status" value="1"/>
</dbReference>
<keyword evidence="7 11" id="KW-0812">Transmembrane</keyword>
<dbReference type="EC" id="2.7.13.3" evidence="3"/>
<name>A0A2X0VS01_9GAMM</name>
<dbReference type="InterPro" id="IPR003594">
    <property type="entry name" value="HATPase_dom"/>
</dbReference>
<dbReference type="CDD" id="cd00075">
    <property type="entry name" value="HATPase"/>
    <property type="match status" value="1"/>
</dbReference>
<evidence type="ECO:0000313" key="15">
    <source>
        <dbReference type="Proteomes" id="UP000250086"/>
    </source>
</evidence>
<evidence type="ECO:0000256" key="7">
    <source>
        <dbReference type="ARBA" id="ARBA00022692"/>
    </source>
</evidence>
<dbReference type="Gene3D" id="3.30.450.20">
    <property type="entry name" value="PAS domain"/>
    <property type="match status" value="1"/>
</dbReference>
<evidence type="ECO:0000256" key="4">
    <source>
        <dbReference type="ARBA" id="ARBA00022475"/>
    </source>
</evidence>
<dbReference type="PANTHER" id="PTHR43047">
    <property type="entry name" value="TWO-COMPONENT HISTIDINE PROTEIN KINASE"/>
    <property type="match status" value="1"/>
</dbReference>
<dbReference type="Proteomes" id="UP000250086">
    <property type="component" value="Unassembled WGS sequence"/>
</dbReference>
<feature type="modified residue" description="4-aspartylphosphate" evidence="10">
    <location>
        <position position="790"/>
    </location>
</feature>
<dbReference type="InterPro" id="IPR036097">
    <property type="entry name" value="HisK_dim/P_sf"/>
</dbReference>
<evidence type="ECO:0000256" key="6">
    <source>
        <dbReference type="ARBA" id="ARBA00022679"/>
    </source>
</evidence>
<keyword evidence="8" id="KW-0418">Kinase</keyword>
<dbReference type="SMART" id="SM00448">
    <property type="entry name" value="REC"/>
    <property type="match status" value="1"/>
</dbReference>
<evidence type="ECO:0000256" key="5">
    <source>
        <dbReference type="ARBA" id="ARBA00022553"/>
    </source>
</evidence>
<dbReference type="GO" id="GO:0000155">
    <property type="term" value="F:phosphorelay sensor kinase activity"/>
    <property type="evidence" value="ECO:0007669"/>
    <property type="project" value="InterPro"/>
</dbReference>
<evidence type="ECO:0000256" key="11">
    <source>
        <dbReference type="SAM" id="Phobius"/>
    </source>
</evidence>
<evidence type="ECO:0000256" key="1">
    <source>
        <dbReference type="ARBA" id="ARBA00000085"/>
    </source>
</evidence>
<dbReference type="InterPro" id="IPR001789">
    <property type="entry name" value="Sig_transdc_resp-reg_receiver"/>
</dbReference>
<dbReference type="Gene3D" id="3.40.50.2300">
    <property type="match status" value="1"/>
</dbReference>
<dbReference type="Pfam" id="PF00072">
    <property type="entry name" value="Response_reg"/>
    <property type="match status" value="1"/>
</dbReference>
<dbReference type="SUPFAM" id="SSF103190">
    <property type="entry name" value="Sensory domain-like"/>
    <property type="match status" value="1"/>
</dbReference>
<dbReference type="GO" id="GO:0009927">
    <property type="term" value="F:histidine phosphotransfer kinase activity"/>
    <property type="evidence" value="ECO:0007669"/>
    <property type="project" value="TreeGrafter"/>
</dbReference>
<proteinExistence type="predicted"/>
<dbReference type="PROSITE" id="PS50109">
    <property type="entry name" value="HIS_KIN"/>
    <property type="match status" value="1"/>
</dbReference>
<keyword evidence="6 14" id="KW-0808">Transferase</keyword>
<dbReference type="Pfam" id="PF02518">
    <property type="entry name" value="HATPase_c"/>
    <property type="match status" value="1"/>
</dbReference>
<dbReference type="RefSeq" id="WP_113744611.1">
    <property type="nucleotide sequence ID" value="NZ_UAPV01000001.1"/>
</dbReference>
<dbReference type="AlphaFoldDB" id="A0A2X0VS01"/>
<dbReference type="CDD" id="cd17546">
    <property type="entry name" value="REC_hyHK_CKI1_RcsC-like"/>
    <property type="match status" value="1"/>
</dbReference>
<reference evidence="14 15" key="1">
    <citation type="submission" date="2018-06" db="EMBL/GenBank/DDBJ databases">
        <authorList>
            <consortium name="Pathogen Informatics"/>
            <person name="Doyle S."/>
        </authorList>
    </citation>
    <scope>NUCLEOTIDE SEQUENCE [LARGE SCALE GENOMIC DNA]</scope>
    <source>
        <strain evidence="14 15">NCTC13093</strain>
    </source>
</reference>
<keyword evidence="5 10" id="KW-0597">Phosphoprotein</keyword>
<evidence type="ECO:0000256" key="3">
    <source>
        <dbReference type="ARBA" id="ARBA00012438"/>
    </source>
</evidence>
<protein>
    <recommendedName>
        <fullName evidence="3">histidine kinase</fullName>
        <ecNumber evidence="3">2.7.13.3</ecNumber>
    </recommendedName>
</protein>
<dbReference type="InterPro" id="IPR005467">
    <property type="entry name" value="His_kinase_dom"/>
</dbReference>
<dbReference type="Pfam" id="PF00512">
    <property type="entry name" value="HisKA"/>
    <property type="match status" value="1"/>
</dbReference>
<comment type="subcellular location">
    <subcellularLocation>
        <location evidence="2">Cell membrane</location>
        <topology evidence="2">Multi-pass membrane protein</topology>
    </subcellularLocation>
</comment>
<dbReference type="Gene3D" id="1.10.287.130">
    <property type="match status" value="1"/>
</dbReference>
<dbReference type="SUPFAM" id="SSF55874">
    <property type="entry name" value="ATPase domain of HSP90 chaperone/DNA topoisomerase II/histidine kinase"/>
    <property type="match status" value="1"/>
</dbReference>
<keyword evidence="9 11" id="KW-1133">Transmembrane helix</keyword>
<organism evidence="14 15">
    <name type="scientific">Anaerobiospirillum thomasii</name>
    <dbReference type="NCBI Taxonomy" id="179995"/>
    <lineage>
        <taxon>Bacteria</taxon>
        <taxon>Pseudomonadati</taxon>
        <taxon>Pseudomonadota</taxon>
        <taxon>Gammaproteobacteria</taxon>
        <taxon>Aeromonadales</taxon>
        <taxon>Succinivibrionaceae</taxon>
        <taxon>Anaerobiospirillum</taxon>
    </lineage>
</organism>
<gene>
    <name evidence="14" type="primary">evgS</name>
    <name evidence="14" type="ORF">NCTC13093_01966</name>
</gene>
<dbReference type="PRINTS" id="PR00344">
    <property type="entry name" value="BCTRLSENSOR"/>
</dbReference>
<dbReference type="GO" id="GO:0005886">
    <property type="term" value="C:plasma membrane"/>
    <property type="evidence" value="ECO:0007669"/>
    <property type="project" value="UniProtKB-SubCell"/>
</dbReference>
<dbReference type="FunFam" id="3.30.565.10:FF:000006">
    <property type="entry name" value="Sensor histidine kinase WalK"/>
    <property type="match status" value="1"/>
</dbReference>
<feature type="domain" description="Response regulatory" evidence="13">
    <location>
        <begin position="738"/>
        <end position="859"/>
    </location>
</feature>
<feature type="transmembrane region" description="Helical" evidence="11">
    <location>
        <begin position="12"/>
        <end position="34"/>
    </location>
</feature>
<sequence>MSKLFRRLFLTYHGILFILFCCFLALTVYVYSLYSTNLNDEISRDHAIKASNISDSLIQIHTNNLDVIADFCDDFINLVPNFKNPDSTINKRLLNNFLLDCLRRSHSLMPELPISLFILMDNYVYSPMIDTERVQQVVKDRPWYELALKANKEVVVTDVYNDIFTGNKIITLVKSLSHQNSMLLVDIQLNNLIIDNYFNNIPKNVQVFILDKNKKIIFFRHNEKLTYNHASTYLKNIFKRYPLEGFIDHSQTFEGLDQENYVGYAYQSRKNGYTTFVVSNTSDTYSVFKDNKHIFIFISTMALALTAIMFIRESIFKLRIRTKANILMALGNIYSDIIYINLNKDTFKNYKGHGPISFDMESDKYSDLFNIIVSEVDEPYRDNFASHFSIEAIRHMAKDHRITYDLDVKVSFGSTSSQWYRFTVLFKDAFDTSDTVLCIRSIDMQKTQEIKEQSLLQDAIESSLNHERDKNNFLSAMSHDMRTPINGILGLCAIGKYSVEDKHKTANIYSKIEGISGQLLQIINEILEASNIEAQSKLNIVNSDLRAFLNNKLEMFEYMAEHQEKNFSAHIDIRHTYVRMDEQKLTHILENLISNAFKYSNVNCDITVSVKEIDDRDYTYIFTVKDNGIGMSQEYLKTVFNVYSRENRKDQVEGTGLGMPIVKNLINKMHGTIDIKSKLNEGTTITFALHLAPATTNSDDNDANIHEDLALNTDKTSADKDSQEAVEIKNYVSKEQLHVLVAEDNDLNLDIVTELLGMHNIKVTGACNGQKAFDIYYRQKSFTFDAILMDMRMPVLDGVSTTRLIRECGKEDCKIIPILALTANTSTEDIVNVHNCGMNAHIAKPIDYDLLIKTMLGLIDKAKAQRVVTLSL</sequence>
<feature type="transmembrane region" description="Helical" evidence="11">
    <location>
        <begin position="294"/>
        <end position="312"/>
    </location>
</feature>
<evidence type="ECO:0000259" key="12">
    <source>
        <dbReference type="PROSITE" id="PS50109"/>
    </source>
</evidence>
<dbReference type="SUPFAM" id="SSF47384">
    <property type="entry name" value="Homodimeric domain of signal transducing histidine kinase"/>
    <property type="match status" value="1"/>
</dbReference>
<dbReference type="InterPro" id="IPR029151">
    <property type="entry name" value="Sensor-like_sf"/>
</dbReference>
<dbReference type="PANTHER" id="PTHR43047:SF72">
    <property type="entry name" value="OSMOSENSING HISTIDINE PROTEIN KINASE SLN1"/>
    <property type="match status" value="1"/>
</dbReference>
<dbReference type="Gene3D" id="3.30.565.10">
    <property type="entry name" value="Histidine kinase-like ATPase, C-terminal domain"/>
    <property type="match status" value="1"/>
</dbReference>
<keyword evidence="15" id="KW-1185">Reference proteome</keyword>
<dbReference type="SUPFAM" id="SSF52172">
    <property type="entry name" value="CheY-like"/>
    <property type="match status" value="1"/>
</dbReference>
<feature type="domain" description="Histidine kinase" evidence="12">
    <location>
        <begin position="476"/>
        <end position="693"/>
    </location>
</feature>
<evidence type="ECO:0000259" key="13">
    <source>
        <dbReference type="PROSITE" id="PS50110"/>
    </source>
</evidence>